<dbReference type="InterPro" id="IPR008972">
    <property type="entry name" value="Cupredoxin"/>
</dbReference>
<dbReference type="PANTHER" id="PTHR11709">
    <property type="entry name" value="MULTI-COPPER OXIDASE"/>
    <property type="match status" value="1"/>
</dbReference>
<evidence type="ECO:0000259" key="5">
    <source>
        <dbReference type="Pfam" id="PF00394"/>
    </source>
</evidence>
<keyword evidence="2" id="KW-0560">Oxidoreductase</keyword>
<dbReference type="GO" id="GO:0016491">
    <property type="term" value="F:oxidoreductase activity"/>
    <property type="evidence" value="ECO:0007669"/>
    <property type="project" value="UniProtKB-KW"/>
</dbReference>
<evidence type="ECO:0000256" key="1">
    <source>
        <dbReference type="ARBA" id="ARBA00022723"/>
    </source>
</evidence>
<dbReference type="InterPro" id="IPR002355">
    <property type="entry name" value="Cu_oxidase_Cu_BS"/>
</dbReference>
<sequence length="441" mass="48464">MNRRDFLIVAGAAALTPHIAFASTQTQLMAQPVRAQILPEGHPATAMLGFNGGTPGPVLKMQQGGMFDIRFMNRLDEDSAIHWHGLRTDNAMDGVPGLTQEVVKPGAEFAYRFHAPDAGTFWYHSHNRSLEQVAKGLYGPLIVEESAPPDVDHDLVVMIDDWRMTEAGTLADDFDNMHDQAHDGRLGNYARALVEPVKQVQRGDRVRLRLINVATDRIFPVIIEGADGMVVALDGMPLPNPRPMSDLVLAPAQRADIIADVTSSDHLAFIFQTREGSYLLGEIPMDGENAVRVPSQVPALVPNAVAQPDMDKAVSLTLSMEGGAMSRRMMRGMMGRRDAIWAFNGQSGVTDRPFHRFARGQTARIKLINDTRFPHGIHLHGHHFFEIGAGDTPGDFRDTTLVEAGGTREIACVFDNPGKWLLHCHMLGHQAAGMKTWVDVI</sequence>
<proteinExistence type="predicted"/>
<evidence type="ECO:0000256" key="3">
    <source>
        <dbReference type="ARBA" id="ARBA00023008"/>
    </source>
</evidence>
<gene>
    <name evidence="8" type="ORF">OQ273_21495</name>
</gene>
<dbReference type="Gene3D" id="2.60.40.420">
    <property type="entry name" value="Cupredoxins - blue copper proteins"/>
    <property type="match status" value="3"/>
</dbReference>
<organism evidence="8 9">
    <name type="scientific">Hoeflea prorocentri</name>
    <dbReference type="NCBI Taxonomy" id="1922333"/>
    <lineage>
        <taxon>Bacteria</taxon>
        <taxon>Pseudomonadati</taxon>
        <taxon>Pseudomonadota</taxon>
        <taxon>Alphaproteobacteria</taxon>
        <taxon>Hyphomicrobiales</taxon>
        <taxon>Rhizobiaceae</taxon>
        <taxon>Hoeflea</taxon>
    </lineage>
</organism>
<dbReference type="Pfam" id="PF07731">
    <property type="entry name" value="Cu-oxidase_2"/>
    <property type="match status" value="1"/>
</dbReference>
<evidence type="ECO:0000313" key="8">
    <source>
        <dbReference type="EMBL" id="MDA5401161.1"/>
    </source>
</evidence>
<dbReference type="EMBL" id="JAPJZI010000001">
    <property type="protein sequence ID" value="MDA5401161.1"/>
    <property type="molecule type" value="Genomic_DNA"/>
</dbReference>
<dbReference type="GO" id="GO:0005507">
    <property type="term" value="F:copper ion binding"/>
    <property type="evidence" value="ECO:0007669"/>
    <property type="project" value="InterPro"/>
</dbReference>
<dbReference type="Pfam" id="PF07732">
    <property type="entry name" value="Cu-oxidase_3"/>
    <property type="match status" value="1"/>
</dbReference>
<feature type="domain" description="Plastocyanin-like" evidence="5">
    <location>
        <begin position="185"/>
        <end position="262"/>
    </location>
</feature>
<dbReference type="RefSeq" id="WP_267992968.1">
    <property type="nucleotide sequence ID" value="NZ_JAPJZI010000001.1"/>
</dbReference>
<feature type="domain" description="Plastocyanin-like" evidence="7">
    <location>
        <begin position="36"/>
        <end position="146"/>
    </location>
</feature>
<comment type="caution">
    <text evidence="8">The sequence shown here is derived from an EMBL/GenBank/DDBJ whole genome shotgun (WGS) entry which is preliminary data.</text>
</comment>
<keyword evidence="3" id="KW-0186">Copper</keyword>
<keyword evidence="9" id="KW-1185">Reference proteome</keyword>
<dbReference type="SUPFAM" id="SSF49503">
    <property type="entry name" value="Cupredoxins"/>
    <property type="match status" value="3"/>
</dbReference>
<feature type="domain" description="Plastocyanin-like" evidence="6">
    <location>
        <begin position="339"/>
        <end position="439"/>
    </location>
</feature>
<dbReference type="Pfam" id="PF00394">
    <property type="entry name" value="Cu-oxidase"/>
    <property type="match status" value="1"/>
</dbReference>
<dbReference type="InterPro" id="IPR011707">
    <property type="entry name" value="Cu-oxidase-like_N"/>
</dbReference>
<feature type="chain" id="PRO_5040983102" evidence="4">
    <location>
        <begin position="23"/>
        <end position="441"/>
    </location>
</feature>
<evidence type="ECO:0000256" key="2">
    <source>
        <dbReference type="ARBA" id="ARBA00023002"/>
    </source>
</evidence>
<evidence type="ECO:0000313" key="9">
    <source>
        <dbReference type="Proteomes" id="UP001151234"/>
    </source>
</evidence>
<name>A0A9X3UQI6_9HYPH</name>
<reference evidence="8" key="1">
    <citation type="submission" date="2022-11" db="EMBL/GenBank/DDBJ databases">
        <title>Draft genome sequence of Hoeflea poritis E7-10 and Hoeflea prorocentri PM5-8, separated from scleractinian coral Porites lutea and marine dinoflagellate.</title>
        <authorList>
            <person name="Zhang G."/>
            <person name="Wei Q."/>
            <person name="Cai L."/>
        </authorList>
    </citation>
    <scope>NUCLEOTIDE SEQUENCE</scope>
    <source>
        <strain evidence="8">PM5-8</strain>
    </source>
</reference>
<dbReference type="Proteomes" id="UP001151234">
    <property type="component" value="Unassembled WGS sequence"/>
</dbReference>
<dbReference type="InterPro" id="IPR011706">
    <property type="entry name" value="Cu-oxidase_C"/>
</dbReference>
<dbReference type="PROSITE" id="PS00080">
    <property type="entry name" value="MULTICOPPER_OXIDASE2"/>
    <property type="match status" value="1"/>
</dbReference>
<feature type="signal peptide" evidence="4">
    <location>
        <begin position="1"/>
        <end position="22"/>
    </location>
</feature>
<dbReference type="InterPro" id="IPR045087">
    <property type="entry name" value="Cu-oxidase_fam"/>
</dbReference>
<dbReference type="CDD" id="cd13861">
    <property type="entry name" value="CuRO_1_CumA_like"/>
    <property type="match status" value="1"/>
</dbReference>
<evidence type="ECO:0000259" key="6">
    <source>
        <dbReference type="Pfam" id="PF07731"/>
    </source>
</evidence>
<dbReference type="InterPro" id="IPR001117">
    <property type="entry name" value="Cu-oxidase_2nd"/>
</dbReference>
<keyword evidence="1" id="KW-0479">Metal-binding</keyword>
<dbReference type="AlphaFoldDB" id="A0A9X3UQI6"/>
<accession>A0A9X3UQI6</accession>
<keyword evidence="4" id="KW-0732">Signal</keyword>
<evidence type="ECO:0000256" key="4">
    <source>
        <dbReference type="SAM" id="SignalP"/>
    </source>
</evidence>
<evidence type="ECO:0000259" key="7">
    <source>
        <dbReference type="Pfam" id="PF07732"/>
    </source>
</evidence>
<dbReference type="PANTHER" id="PTHR11709:SF394">
    <property type="entry name" value="FI03373P-RELATED"/>
    <property type="match status" value="1"/>
</dbReference>
<protein>
    <submittedName>
        <fullName evidence="8">Multicopper oxidase family protein</fullName>
    </submittedName>
</protein>